<comment type="subunit">
    <text evidence="9">Component of the translation initiation factor 2B (eIF2B) complex which is a heterodecamer of two sets of five different subunits: alpha, beta, gamma, delta and epsilon. Subunits alpha, beta and delta comprise a regulatory subcomplex and subunits epsilon and gamma comprise a catalytic subcomplex. Within the complex, the hexameric regulatory complex resides at the center, with the two heterodimeric catalytic subcomplexes bound on opposite sides.</text>
</comment>
<dbReference type="EMBL" id="HBEM01027786">
    <property type="protein sequence ID" value="CAD8459984.1"/>
    <property type="molecule type" value="Transcribed_RNA"/>
</dbReference>
<dbReference type="CDD" id="cd04198">
    <property type="entry name" value="eIF-2B_gamma_N"/>
    <property type="match status" value="1"/>
</dbReference>
<evidence type="ECO:0000256" key="5">
    <source>
        <dbReference type="ARBA" id="ARBA00022917"/>
    </source>
</evidence>
<dbReference type="GO" id="GO:0005829">
    <property type="term" value="C:cytosol"/>
    <property type="evidence" value="ECO:0007669"/>
    <property type="project" value="UniProtKB-SubCell"/>
</dbReference>
<keyword evidence="5" id="KW-0648">Protein biosynthesis</keyword>
<dbReference type="GO" id="GO:0003743">
    <property type="term" value="F:translation initiation factor activity"/>
    <property type="evidence" value="ECO:0007669"/>
    <property type="project" value="UniProtKB-KW"/>
</dbReference>
<reference evidence="12" key="1">
    <citation type="submission" date="2021-01" db="EMBL/GenBank/DDBJ databases">
        <authorList>
            <person name="Corre E."/>
            <person name="Pelletier E."/>
            <person name="Niang G."/>
            <person name="Scheremetjew M."/>
            <person name="Finn R."/>
            <person name="Kale V."/>
            <person name="Holt S."/>
            <person name="Cochrane G."/>
            <person name="Meng A."/>
            <person name="Brown T."/>
            <person name="Cohen L."/>
        </authorList>
    </citation>
    <scope>NUCLEOTIDE SEQUENCE</scope>
    <source>
        <strain evidence="12">CCMP2058</strain>
    </source>
</reference>
<organism evidence="12">
    <name type="scientific">Amorphochlora amoebiformis</name>
    <dbReference type="NCBI Taxonomy" id="1561963"/>
    <lineage>
        <taxon>Eukaryota</taxon>
        <taxon>Sar</taxon>
        <taxon>Rhizaria</taxon>
        <taxon>Cercozoa</taxon>
        <taxon>Chlorarachniophyceae</taxon>
        <taxon>Amorphochlora</taxon>
    </lineage>
</organism>
<dbReference type="GO" id="GO:0005085">
    <property type="term" value="F:guanyl-nucleotide exchange factor activity"/>
    <property type="evidence" value="ECO:0007669"/>
    <property type="project" value="TreeGrafter"/>
</dbReference>
<dbReference type="InterPro" id="IPR005835">
    <property type="entry name" value="NTP_transferase_dom"/>
</dbReference>
<gene>
    <name evidence="12" type="ORF">LAMO00422_LOCUS18942</name>
</gene>
<dbReference type="PANTHER" id="PTHR45989:SF1">
    <property type="entry name" value="TRANSLATION INITIATION FACTOR EIF-2B SUBUNIT GAMMA"/>
    <property type="match status" value="1"/>
</dbReference>
<dbReference type="CDD" id="cd04652">
    <property type="entry name" value="LbH_eIF2B_gamma_C"/>
    <property type="match status" value="1"/>
</dbReference>
<keyword evidence="3" id="KW-0963">Cytoplasm</keyword>
<evidence type="ECO:0000256" key="3">
    <source>
        <dbReference type="ARBA" id="ARBA00022490"/>
    </source>
</evidence>
<evidence type="ECO:0000256" key="8">
    <source>
        <dbReference type="ARBA" id="ARBA00045373"/>
    </source>
</evidence>
<dbReference type="InterPro" id="IPR051960">
    <property type="entry name" value="eIF2B_gamma"/>
</dbReference>
<feature type="domain" description="Nucleotidyl transferase" evidence="10">
    <location>
        <begin position="13"/>
        <end position="142"/>
    </location>
</feature>
<dbReference type="InterPro" id="IPR056764">
    <property type="entry name" value="LbH_EIF2B3/5"/>
</dbReference>
<evidence type="ECO:0000256" key="7">
    <source>
        <dbReference type="ARBA" id="ARBA00044229"/>
    </source>
</evidence>
<evidence type="ECO:0000256" key="6">
    <source>
        <dbReference type="ARBA" id="ARBA00044196"/>
    </source>
</evidence>
<dbReference type="SUPFAM" id="SSF53448">
    <property type="entry name" value="Nucleotide-diphospho-sugar transferases"/>
    <property type="match status" value="1"/>
</dbReference>
<evidence type="ECO:0000259" key="11">
    <source>
        <dbReference type="Pfam" id="PF25084"/>
    </source>
</evidence>
<keyword evidence="4" id="KW-0396">Initiation factor</keyword>
<dbReference type="GO" id="GO:0005851">
    <property type="term" value="C:eukaryotic translation initiation factor 2B complex"/>
    <property type="evidence" value="ECO:0007669"/>
    <property type="project" value="TreeGrafter"/>
</dbReference>
<comment type="subcellular location">
    <subcellularLocation>
        <location evidence="1">Cytoplasm</location>
        <location evidence="1">Cytosol</location>
    </subcellularLocation>
</comment>
<dbReference type="InterPro" id="IPR029044">
    <property type="entry name" value="Nucleotide-diphossugar_trans"/>
</dbReference>
<dbReference type="PANTHER" id="PTHR45989">
    <property type="entry name" value="TRANSLATION INITIATION FACTOR EIF-2B SUBUNIT GAMMA"/>
    <property type="match status" value="1"/>
</dbReference>
<evidence type="ECO:0000256" key="1">
    <source>
        <dbReference type="ARBA" id="ARBA00004514"/>
    </source>
</evidence>
<name>A0A7S0H794_9EUKA</name>
<dbReference type="GO" id="GO:0002183">
    <property type="term" value="P:cytoplasmic translational initiation"/>
    <property type="evidence" value="ECO:0007669"/>
    <property type="project" value="TreeGrafter"/>
</dbReference>
<proteinExistence type="inferred from homology"/>
<dbReference type="AlphaFoldDB" id="A0A7S0H794"/>
<protein>
    <recommendedName>
        <fullName evidence="6">Translation initiation factor eIF2B subunit gamma</fullName>
    </recommendedName>
    <alternativeName>
        <fullName evidence="7">eIF2B GDP-GTP exchange factor subunit gamma</fullName>
    </alternativeName>
</protein>
<evidence type="ECO:0000256" key="2">
    <source>
        <dbReference type="ARBA" id="ARBA00007878"/>
    </source>
</evidence>
<feature type="domain" description="EIF2B subunit epsilon/gamma LbH" evidence="11">
    <location>
        <begin position="359"/>
        <end position="439"/>
    </location>
</feature>
<evidence type="ECO:0000256" key="9">
    <source>
        <dbReference type="ARBA" id="ARBA00046432"/>
    </source>
</evidence>
<accession>A0A7S0H794</accession>
<evidence type="ECO:0000256" key="4">
    <source>
        <dbReference type="ARBA" id="ARBA00022540"/>
    </source>
</evidence>
<evidence type="ECO:0000313" key="12">
    <source>
        <dbReference type="EMBL" id="CAD8459984.1"/>
    </source>
</evidence>
<comment type="similarity">
    <text evidence="2">Belongs to the eIF-2B gamma/epsilon subunits family.</text>
</comment>
<evidence type="ECO:0000259" key="10">
    <source>
        <dbReference type="Pfam" id="PF00483"/>
    </source>
</evidence>
<comment type="function">
    <text evidence="8">Acts as a component of the translation initiation factor 2B (eIF2B) complex, which catalyzes the exchange of GDP for GTP on the eukaryotic initiation factor 2 (eIF2) complex gamma subunit. Its guanine nucleotide exchange factor activity is repressed when bound to eIF2 complex phosphorylated on the alpha subunit, thereby limiting the amount of methionyl-initiator methionine tRNA available to the ribosome and consequently global translation is repressed.</text>
</comment>
<sequence length="459" mass="50742">MSTQTRIKPEFQAILLAGGAGNRMYPLPEKTAKCLLPVCNRPLITYQLRMLENTGLKECIVVVTEHTAQQVSSFLNEKFECKIRCIIHKVDDYTGTADALRQIADRIITDFIVVSADVITDCKLLVVADTHRSNDAVATLLFSKVKGSGVDVKDKKSSKNPAKKKQEAAYQPECNFIGLEQDSGRVLVYTAKADVEDSLSVSKRLLQSHPRMTLHSQLDDAHIYIFSHWVIKVILQDKSISSIQNELIPYLVKAQFRCPEDLKEEKSKAVWSRVDKNFAQGEALGMSSVPPKSIDSLLCMSYVPDPSKFSFRVNTVPAYKHANREVVNLHDSEGKPIVESGYVLPEEAKATGKKGKAAFNVGKDCVIGDGVQIGVKTNIKKSVVGSYCKIGEKCRISNCVLMDHVTIEKQVTLSDTVVCSNAHIQAMSSLDNCEVGANYTVPGKTKSKKEQFSTSNFME</sequence>
<dbReference type="Gene3D" id="3.90.550.10">
    <property type="entry name" value="Spore Coat Polysaccharide Biosynthesis Protein SpsA, Chain A"/>
    <property type="match status" value="1"/>
</dbReference>
<dbReference type="Gene3D" id="2.160.10.10">
    <property type="entry name" value="Hexapeptide repeat proteins"/>
    <property type="match status" value="1"/>
</dbReference>
<dbReference type="Pfam" id="PF00483">
    <property type="entry name" value="NTP_transferase"/>
    <property type="match status" value="1"/>
</dbReference>
<dbReference type="Pfam" id="PF25084">
    <property type="entry name" value="LbH_EIF2B"/>
    <property type="match status" value="1"/>
</dbReference>